<dbReference type="CDD" id="cd02181">
    <property type="entry name" value="GH16_fungal_Lam16A_glucanase"/>
    <property type="match status" value="1"/>
</dbReference>
<evidence type="ECO:0000256" key="2">
    <source>
        <dbReference type="SAM" id="Phobius"/>
    </source>
</evidence>
<proteinExistence type="predicted"/>
<protein>
    <submittedName>
        <fullName evidence="4">Related to endo-1,3(4)-beta-glucanase</fullName>
    </submittedName>
</protein>
<dbReference type="Gene3D" id="2.60.120.200">
    <property type="match status" value="1"/>
</dbReference>
<dbReference type="Proteomes" id="UP000016801">
    <property type="component" value="Unassembled WGS sequence"/>
</dbReference>
<organism evidence="4 5">
    <name type="scientific">Claviceps purpurea (strain 20.1)</name>
    <name type="common">Ergot fungus</name>
    <name type="synonym">Sphacelia segetum</name>
    <dbReference type="NCBI Taxonomy" id="1111077"/>
    <lineage>
        <taxon>Eukaryota</taxon>
        <taxon>Fungi</taxon>
        <taxon>Dikarya</taxon>
        <taxon>Ascomycota</taxon>
        <taxon>Pezizomycotina</taxon>
        <taxon>Sordariomycetes</taxon>
        <taxon>Hypocreomycetidae</taxon>
        <taxon>Hypocreales</taxon>
        <taxon>Clavicipitaceae</taxon>
        <taxon>Claviceps</taxon>
    </lineage>
</organism>
<dbReference type="EMBL" id="CAGA01000009">
    <property type="protein sequence ID" value="CCE28490.1"/>
    <property type="molecule type" value="Genomic_DNA"/>
</dbReference>
<dbReference type="PROSITE" id="PS51762">
    <property type="entry name" value="GH16_2"/>
    <property type="match status" value="1"/>
</dbReference>
<evidence type="ECO:0000313" key="4">
    <source>
        <dbReference type="EMBL" id="CCE28490.1"/>
    </source>
</evidence>
<dbReference type="STRING" id="1111077.M1W3H7"/>
<feature type="domain" description="GH16" evidence="3">
    <location>
        <begin position="105"/>
        <end position="368"/>
    </location>
</feature>
<accession>M1W3H7</accession>
<evidence type="ECO:0000256" key="1">
    <source>
        <dbReference type="SAM" id="MobiDB-lite"/>
    </source>
</evidence>
<sequence length="406" mass="45309">MAPTPSVDDSKIHDSKIHDAKIHDAKIHDAKIHENVRSRDLAPQNEDRHEFSRGHEHRPTLKHPRWNPRFWTRKVWIGFAAINMMATVLVVSAAVARTREGSSYPDYSPLTYTLKDTYAGESFFDHFNYKTGDDPTHGFVHYVPREEALFRNLTYATPSTAVLRVDTAVGPDSKPDASTGRFSARIESKKTYDGGLFIFDVKHTPYACGVWPALWLTDPFHWPEHGEIDVLESINEGNDGNAMTLHSTDGCTMSVERKQTNPSLHDDCHHKAYKNAGCGVKEPDATFGAAINDAGGSIMAVEWRTAGIRMWRFARDAIPYDITTKKPYPAGWGAAAADFPSTECDIGAHFKNHSIVVNIDLCGDLVSENWEQSGCPSTCTDLVANQPDLFGTAFWEFGSFEVYQKS</sequence>
<dbReference type="OrthoDB" id="192832at2759"/>
<dbReference type="Pfam" id="PF26113">
    <property type="entry name" value="GH16_XgeA"/>
    <property type="match status" value="1"/>
</dbReference>
<dbReference type="PANTHER" id="PTHR10963">
    <property type="entry name" value="GLYCOSYL HYDROLASE-RELATED"/>
    <property type="match status" value="1"/>
</dbReference>
<dbReference type="AlphaFoldDB" id="M1W3H7"/>
<dbReference type="InterPro" id="IPR000757">
    <property type="entry name" value="Beta-glucanase-like"/>
</dbReference>
<dbReference type="InterPro" id="IPR013320">
    <property type="entry name" value="ConA-like_dom_sf"/>
</dbReference>
<keyword evidence="2" id="KW-0472">Membrane</keyword>
<dbReference type="SUPFAM" id="SSF49899">
    <property type="entry name" value="Concanavalin A-like lectins/glucanases"/>
    <property type="match status" value="1"/>
</dbReference>
<dbReference type="eggNOG" id="ENOG502RY4F">
    <property type="taxonomic scope" value="Eukaryota"/>
</dbReference>
<evidence type="ECO:0000259" key="3">
    <source>
        <dbReference type="PROSITE" id="PS51762"/>
    </source>
</evidence>
<keyword evidence="2" id="KW-0812">Transmembrane</keyword>
<gene>
    <name evidence="4" type="ORF">CPUR_02177</name>
</gene>
<comment type="caution">
    <text evidence="4">The sequence shown here is derived from an EMBL/GenBank/DDBJ whole genome shotgun (WGS) entry which is preliminary data.</text>
</comment>
<name>M1W3H7_CLAP2</name>
<dbReference type="InterPro" id="IPR050546">
    <property type="entry name" value="Glycosyl_Hydrlase_16"/>
</dbReference>
<feature type="region of interest" description="Disordered" evidence="1">
    <location>
        <begin position="1"/>
        <end position="20"/>
    </location>
</feature>
<keyword evidence="2" id="KW-1133">Transmembrane helix</keyword>
<dbReference type="PANTHER" id="PTHR10963:SF42">
    <property type="entry name" value="PUTATIVE (AFU_ORTHOLOGUE AFUA_5G02280)-RELATED"/>
    <property type="match status" value="1"/>
</dbReference>
<dbReference type="GO" id="GO:0009251">
    <property type="term" value="P:glucan catabolic process"/>
    <property type="evidence" value="ECO:0007669"/>
    <property type="project" value="TreeGrafter"/>
</dbReference>
<feature type="region of interest" description="Disordered" evidence="1">
    <location>
        <begin position="33"/>
        <end position="59"/>
    </location>
</feature>
<dbReference type="GO" id="GO:0004553">
    <property type="term" value="F:hydrolase activity, hydrolyzing O-glycosyl compounds"/>
    <property type="evidence" value="ECO:0007669"/>
    <property type="project" value="InterPro"/>
</dbReference>
<evidence type="ECO:0000313" key="5">
    <source>
        <dbReference type="Proteomes" id="UP000016801"/>
    </source>
</evidence>
<keyword evidence="5" id="KW-1185">Reference proteome</keyword>
<feature type="transmembrane region" description="Helical" evidence="2">
    <location>
        <begin position="75"/>
        <end position="96"/>
    </location>
</feature>
<dbReference type="HOGENOM" id="CLU_016972_1_0_1"/>
<feature type="compositionally biased region" description="Basic and acidic residues" evidence="1">
    <location>
        <begin position="8"/>
        <end position="20"/>
    </location>
</feature>
<reference evidence="4 5" key="1">
    <citation type="journal article" date="2013" name="PLoS Genet.">
        <title>Plant-symbiotic fungi as chemical engineers: Multi-genome analysis of the Clavicipitaceae reveals dynamics of alkaloid loci.</title>
        <authorList>
            <person name="Schardl C.L."/>
            <person name="Young C.A."/>
            <person name="Hesse U."/>
            <person name="Amyotte S.G."/>
            <person name="Andreeva K."/>
            <person name="Calie P.J."/>
            <person name="Fleetwood D.J."/>
            <person name="Haws D.C."/>
            <person name="Moore N."/>
            <person name="Oeser B."/>
            <person name="Panaccione D.G."/>
            <person name="Schweri K.K."/>
            <person name="Voisey C.R."/>
            <person name="Farman M.L."/>
            <person name="Jaromczyk J.W."/>
            <person name="Roe B.A."/>
            <person name="O'Sullivan D.M."/>
            <person name="Scott B."/>
            <person name="Tudzynski P."/>
            <person name="An Z."/>
            <person name="Arnaoudova E.G."/>
            <person name="Bullock C.T."/>
            <person name="Charlton N.D."/>
            <person name="Chen L."/>
            <person name="Cox M."/>
            <person name="Dinkins R.D."/>
            <person name="Florea S."/>
            <person name="Glenn A.E."/>
            <person name="Gordon A."/>
            <person name="Gueldener U."/>
            <person name="Harris D.R."/>
            <person name="Hollin W."/>
            <person name="Jaromczyk J."/>
            <person name="Johnson R.D."/>
            <person name="Khan A.K."/>
            <person name="Leistner E."/>
            <person name="Leuchtmann A."/>
            <person name="Li C."/>
            <person name="Liu J."/>
            <person name="Liu J."/>
            <person name="Liu M."/>
            <person name="Mace W."/>
            <person name="Machado C."/>
            <person name="Nagabhyru P."/>
            <person name="Pan J."/>
            <person name="Schmid J."/>
            <person name="Sugawara K."/>
            <person name="Steiner U."/>
            <person name="Takach J.E."/>
            <person name="Tanaka E."/>
            <person name="Webb J.S."/>
            <person name="Wilson E.V."/>
            <person name="Wiseman J.L."/>
            <person name="Yoshida R."/>
            <person name="Zeng Z."/>
        </authorList>
    </citation>
    <scope>NUCLEOTIDE SEQUENCE [LARGE SCALE GENOMIC DNA]</scope>
    <source>
        <strain evidence="4 5">20.1</strain>
    </source>
</reference>
<dbReference type="VEuPathDB" id="FungiDB:CPUR_02177"/>